<evidence type="ECO:0000256" key="3">
    <source>
        <dbReference type="ARBA" id="ARBA00022490"/>
    </source>
</evidence>
<dbReference type="OrthoDB" id="418495at2759"/>
<dbReference type="CDD" id="cd03419">
    <property type="entry name" value="GRX_GRXh_1_2_like"/>
    <property type="match status" value="1"/>
</dbReference>
<comment type="caution">
    <text evidence="6">The sequence shown here is derived from an EMBL/GenBank/DDBJ whole genome shotgun (WGS) entry which is preliminary data.</text>
</comment>
<dbReference type="GO" id="GO:0005737">
    <property type="term" value="C:cytoplasm"/>
    <property type="evidence" value="ECO:0007669"/>
    <property type="project" value="UniProtKB-SubCell"/>
</dbReference>
<dbReference type="InterPro" id="IPR036249">
    <property type="entry name" value="Thioredoxin-like_sf"/>
</dbReference>
<evidence type="ECO:0000256" key="4">
    <source>
        <dbReference type="ARBA" id="ARBA00023284"/>
    </source>
</evidence>
<evidence type="ECO:0000313" key="6">
    <source>
        <dbReference type="EMBL" id="KAH7441064.1"/>
    </source>
</evidence>
<organism evidence="6 7">
    <name type="scientific">Ceratopteris richardii</name>
    <name type="common">Triangle waterfern</name>
    <dbReference type="NCBI Taxonomy" id="49495"/>
    <lineage>
        <taxon>Eukaryota</taxon>
        <taxon>Viridiplantae</taxon>
        <taxon>Streptophyta</taxon>
        <taxon>Embryophyta</taxon>
        <taxon>Tracheophyta</taxon>
        <taxon>Polypodiopsida</taxon>
        <taxon>Polypodiidae</taxon>
        <taxon>Polypodiales</taxon>
        <taxon>Pteridineae</taxon>
        <taxon>Pteridaceae</taxon>
        <taxon>Parkerioideae</taxon>
        <taxon>Ceratopteris</taxon>
    </lineage>
</organism>
<proteinExistence type="inferred from homology"/>
<sequence length="159" mass="16928">MSTSQLQEILLANPCHGDMEKAACIPSVVQVMRPLEESIGSIERIAAESPVVIFGISTCCMCHVAKALFLGMGVNPRVVELDQNIAGPDMEQALLSQLLLLLYKKGDAHDHLDMSATMAPTLPAIFVGGQLIGGLDHLMACHISGTLIPLLKDAGALWL</sequence>
<evidence type="ECO:0000256" key="1">
    <source>
        <dbReference type="ARBA" id="ARBA00004496"/>
    </source>
</evidence>
<accession>A0A8T2V5E7</accession>
<name>A0A8T2V5E7_CERRI</name>
<dbReference type="InterPro" id="IPR002109">
    <property type="entry name" value="Glutaredoxin"/>
</dbReference>
<dbReference type="PROSITE" id="PS51354">
    <property type="entry name" value="GLUTAREDOXIN_2"/>
    <property type="match status" value="1"/>
</dbReference>
<dbReference type="PANTHER" id="PTHR10168">
    <property type="entry name" value="GLUTAREDOXIN"/>
    <property type="match status" value="1"/>
</dbReference>
<evidence type="ECO:0000259" key="5">
    <source>
        <dbReference type="Pfam" id="PF00462"/>
    </source>
</evidence>
<comment type="subcellular location">
    <subcellularLocation>
        <location evidence="1">Cytoplasm</location>
    </subcellularLocation>
</comment>
<dbReference type="Pfam" id="PF00462">
    <property type="entry name" value="Glutaredoxin"/>
    <property type="match status" value="1"/>
</dbReference>
<evidence type="ECO:0000313" key="7">
    <source>
        <dbReference type="Proteomes" id="UP000825935"/>
    </source>
</evidence>
<dbReference type="AlphaFoldDB" id="A0A8T2V5E7"/>
<keyword evidence="4" id="KW-0676">Redox-active center</keyword>
<keyword evidence="3" id="KW-0963">Cytoplasm</keyword>
<comment type="similarity">
    <text evidence="2">Belongs to the glutaredoxin family. CC-type subfamily.</text>
</comment>
<reference evidence="6" key="1">
    <citation type="submission" date="2021-08" db="EMBL/GenBank/DDBJ databases">
        <title>WGS assembly of Ceratopteris richardii.</title>
        <authorList>
            <person name="Marchant D.B."/>
            <person name="Chen G."/>
            <person name="Jenkins J."/>
            <person name="Shu S."/>
            <person name="Leebens-Mack J."/>
            <person name="Grimwood J."/>
            <person name="Schmutz J."/>
            <person name="Soltis P."/>
            <person name="Soltis D."/>
            <person name="Chen Z.-H."/>
        </authorList>
    </citation>
    <scope>NUCLEOTIDE SEQUENCE</scope>
    <source>
        <strain evidence="6">Whitten #5841</strain>
        <tissue evidence="6">Leaf</tissue>
    </source>
</reference>
<dbReference type="OMA" id="MERALYK"/>
<protein>
    <recommendedName>
        <fullName evidence="5">Glutaredoxin domain-containing protein</fullName>
    </recommendedName>
</protein>
<evidence type="ECO:0000256" key="2">
    <source>
        <dbReference type="ARBA" id="ARBA00007568"/>
    </source>
</evidence>
<gene>
    <name evidence="6" type="ORF">KP509_03G023600</name>
</gene>
<dbReference type="EMBL" id="CM035408">
    <property type="protein sequence ID" value="KAH7441064.1"/>
    <property type="molecule type" value="Genomic_DNA"/>
</dbReference>
<keyword evidence="7" id="KW-1185">Reference proteome</keyword>
<dbReference type="InterPro" id="IPR011905">
    <property type="entry name" value="GlrX-like_pln_2"/>
</dbReference>
<feature type="domain" description="Glutaredoxin" evidence="5">
    <location>
        <begin position="51"/>
        <end position="85"/>
    </location>
</feature>
<dbReference type="Gene3D" id="3.40.30.10">
    <property type="entry name" value="Glutaredoxin"/>
    <property type="match status" value="1"/>
</dbReference>
<dbReference type="Proteomes" id="UP000825935">
    <property type="component" value="Chromosome 3"/>
</dbReference>
<dbReference type="SUPFAM" id="SSF52833">
    <property type="entry name" value="Thioredoxin-like"/>
    <property type="match status" value="1"/>
</dbReference>